<dbReference type="Pfam" id="PF19778">
    <property type="entry name" value="RE_endonuc"/>
    <property type="match status" value="1"/>
</dbReference>
<protein>
    <recommendedName>
        <fullName evidence="1">Type III restriction enzyme C-terminal endonuclease domain-containing protein</fullName>
    </recommendedName>
</protein>
<evidence type="ECO:0000313" key="3">
    <source>
        <dbReference type="Proteomes" id="UP000248555"/>
    </source>
</evidence>
<accession>A0A327YQ01</accession>
<dbReference type="EMBL" id="QLMH01000001">
    <property type="protein sequence ID" value="RAK23053.1"/>
    <property type="molecule type" value="Genomic_DNA"/>
</dbReference>
<reference evidence="2 3" key="1">
    <citation type="submission" date="2018-06" db="EMBL/GenBank/DDBJ databases">
        <title>Genomic Encyclopedia of Type Strains, Phase III (KMG-III): the genomes of soil and plant-associated and newly described type strains.</title>
        <authorList>
            <person name="Whitman W."/>
        </authorList>
    </citation>
    <scope>NUCLEOTIDE SEQUENCE [LARGE SCALE GENOMIC DNA]</scope>
    <source>
        <strain evidence="2 3">CGMCC 1.8979</strain>
    </source>
</reference>
<sequence length="60" mass="7169">MKLYFIVETKNADNDSLRDEERQKIKHAEKFFNDAIKIKFVTQYSGQKIIDLINEVYNKS</sequence>
<comment type="caution">
    <text evidence="2">The sequence shown here is derived from an EMBL/GenBank/DDBJ whole genome shotgun (WGS) entry which is preliminary data.</text>
</comment>
<name>A0A327YQ01_9BACL</name>
<feature type="domain" description="Type III restriction enzyme C-terminal endonuclease" evidence="1">
    <location>
        <begin position="2"/>
        <end position="42"/>
    </location>
</feature>
<dbReference type="GO" id="GO:0015668">
    <property type="term" value="F:type III site-specific deoxyribonuclease activity"/>
    <property type="evidence" value="ECO:0007669"/>
    <property type="project" value="InterPro"/>
</dbReference>
<keyword evidence="3" id="KW-1185">Reference proteome</keyword>
<dbReference type="Proteomes" id="UP000248555">
    <property type="component" value="Unassembled WGS sequence"/>
</dbReference>
<gene>
    <name evidence="2" type="ORF">B0I26_1014</name>
</gene>
<evidence type="ECO:0000259" key="1">
    <source>
        <dbReference type="Pfam" id="PF19778"/>
    </source>
</evidence>
<proteinExistence type="predicted"/>
<organism evidence="2 3">
    <name type="scientific">Paranoxybacillus vitaminiphilus</name>
    <dbReference type="NCBI Taxonomy" id="581036"/>
    <lineage>
        <taxon>Bacteria</taxon>
        <taxon>Bacillati</taxon>
        <taxon>Bacillota</taxon>
        <taxon>Bacilli</taxon>
        <taxon>Bacillales</taxon>
        <taxon>Anoxybacillaceae</taxon>
        <taxon>Paranoxybacillus</taxon>
    </lineage>
</organism>
<dbReference type="OrthoDB" id="9804145at2"/>
<dbReference type="AlphaFoldDB" id="A0A327YQ01"/>
<dbReference type="InterPro" id="IPR045572">
    <property type="entry name" value="RE_endonuc_C"/>
</dbReference>
<evidence type="ECO:0000313" key="2">
    <source>
        <dbReference type="EMBL" id="RAK23053.1"/>
    </source>
</evidence>
<dbReference type="RefSeq" id="WP_111643436.1">
    <property type="nucleotide sequence ID" value="NZ_QLMH01000001.1"/>
</dbReference>